<organism evidence="1">
    <name type="scientific">Treponema paraluiscuniculi</name>
    <dbReference type="NCBI Taxonomy" id="53435"/>
    <lineage>
        <taxon>Bacteria</taxon>
        <taxon>Pseudomonadati</taxon>
        <taxon>Spirochaetota</taxon>
        <taxon>Spirochaetia</taxon>
        <taxon>Spirochaetales</taxon>
        <taxon>Treponemataceae</taxon>
        <taxon>Treponema</taxon>
    </lineage>
</organism>
<proteinExistence type="predicted"/>
<dbReference type="EMBL" id="EU102167">
    <property type="protein sequence ID" value="ABW94814.1"/>
    <property type="molecule type" value="Genomic_DNA"/>
</dbReference>
<accession>B0LH59</accession>
<dbReference type="EMBL" id="EU102168">
    <property type="protein sequence ID" value="ABW94815.1"/>
    <property type="molecule type" value="Genomic_DNA"/>
</dbReference>
<evidence type="ECO:0000313" key="3">
    <source>
        <dbReference type="EMBL" id="ABW94815.1"/>
    </source>
</evidence>
<evidence type="ECO:0000313" key="1">
    <source>
        <dbReference type="EMBL" id="ABW94813.1"/>
    </source>
</evidence>
<protein>
    <submittedName>
        <fullName evidence="1">Uncharacterized protein</fullName>
    </submittedName>
</protein>
<dbReference type="EMBL" id="EU102166">
    <property type="protein sequence ID" value="ABW94813.1"/>
    <property type="molecule type" value="Genomic_DNA"/>
</dbReference>
<name>B0LH59_9SPIR</name>
<reference evidence="1" key="1">
    <citation type="journal article" date="2008" name="PLoS Negl. Trop. Dis.">
        <title>On the origin of the treponematoses: a phylogenetic approach.</title>
        <authorList>
            <person name="Harper K.N."/>
            <person name="Ocampo P.S."/>
            <person name="Steiner B.M."/>
            <person name="George R.W."/>
            <person name="Silverman M.S."/>
            <person name="Bolotin S."/>
            <person name="Pillay A."/>
            <person name="Saunders N.J."/>
            <person name="Armelagos G.J."/>
        </authorList>
    </citation>
    <scope>NUCLEOTIDE SEQUENCE</scope>
    <source>
        <strain evidence="1">A</strain>
        <strain evidence="2">H</strain>
        <strain evidence="3">M</strain>
    </source>
</reference>
<sequence>MFAWGGYTRCEGVGIRGACAEMKWSGLCLFLRTGGGGTVRRGVRTDERKACVSGHCRGGLCRALFLRGRVLLLASGVWAFL</sequence>
<feature type="non-terminal residue" evidence="1">
    <location>
        <position position="81"/>
    </location>
</feature>
<dbReference type="AlphaFoldDB" id="B0LH59"/>
<evidence type="ECO:0000313" key="2">
    <source>
        <dbReference type="EMBL" id="ABW94814.1"/>
    </source>
</evidence>